<evidence type="ECO:0000313" key="3">
    <source>
        <dbReference type="Proteomes" id="UP000287651"/>
    </source>
</evidence>
<accession>A0A426XZS1</accession>
<evidence type="ECO:0000313" key="2">
    <source>
        <dbReference type="EMBL" id="RRT44811.1"/>
    </source>
</evidence>
<name>A0A426XZS1_ENSVE</name>
<feature type="region of interest" description="Disordered" evidence="1">
    <location>
        <begin position="1"/>
        <end position="35"/>
    </location>
</feature>
<feature type="region of interest" description="Disordered" evidence="1">
    <location>
        <begin position="160"/>
        <end position="187"/>
    </location>
</feature>
<dbReference type="AlphaFoldDB" id="A0A426XZS1"/>
<sequence length="299" mass="33350">MHFQGHKRRKINNEDSNDNCISNLKTPPLNHGKVGSSSKVIDYSNDFALTNLLERLEDGKYGSVTKEYEALHAQRMQVINFLSALRPSIASRTFQGCASTSANLSTRQNQMKSGQHGDNLSHDIIDLEVDTMEDAASPVRIPADQTQDAVGNISLYSNDFEPVTRKGNSDAARGPLNTPQVDEDNKEETTVIIVDSDEEDASHQDKKKNDCYPDHEVLEFGASLASQIQKHISRASKLAQEVNLYQLVPYDQGLGRSVCTTNLKPNWQPSIHFEKVVLQTVDEKQRFQDVVVSIQCHPS</sequence>
<proteinExistence type="predicted"/>
<reference evidence="2 3" key="1">
    <citation type="journal article" date="2014" name="Agronomy (Basel)">
        <title>A Draft Genome Sequence for Ensete ventricosum, the Drought-Tolerant Tree Against Hunger.</title>
        <authorList>
            <person name="Harrison J."/>
            <person name="Moore K.A."/>
            <person name="Paszkiewicz K."/>
            <person name="Jones T."/>
            <person name="Grant M."/>
            <person name="Ambacheew D."/>
            <person name="Muzemil S."/>
            <person name="Studholme D.J."/>
        </authorList>
    </citation>
    <scope>NUCLEOTIDE SEQUENCE [LARGE SCALE GENOMIC DNA]</scope>
</reference>
<evidence type="ECO:0000256" key="1">
    <source>
        <dbReference type="SAM" id="MobiDB-lite"/>
    </source>
</evidence>
<organism evidence="2 3">
    <name type="scientific">Ensete ventricosum</name>
    <name type="common">Abyssinian banana</name>
    <name type="synonym">Musa ensete</name>
    <dbReference type="NCBI Taxonomy" id="4639"/>
    <lineage>
        <taxon>Eukaryota</taxon>
        <taxon>Viridiplantae</taxon>
        <taxon>Streptophyta</taxon>
        <taxon>Embryophyta</taxon>
        <taxon>Tracheophyta</taxon>
        <taxon>Spermatophyta</taxon>
        <taxon>Magnoliopsida</taxon>
        <taxon>Liliopsida</taxon>
        <taxon>Zingiberales</taxon>
        <taxon>Musaceae</taxon>
        <taxon>Ensete</taxon>
    </lineage>
</organism>
<comment type="caution">
    <text evidence="2">The sequence shown here is derived from an EMBL/GenBank/DDBJ whole genome shotgun (WGS) entry which is preliminary data.</text>
</comment>
<feature type="compositionally biased region" description="Basic residues" evidence="1">
    <location>
        <begin position="1"/>
        <end position="10"/>
    </location>
</feature>
<dbReference type="EMBL" id="AMZH03016228">
    <property type="protein sequence ID" value="RRT44811.1"/>
    <property type="molecule type" value="Genomic_DNA"/>
</dbReference>
<gene>
    <name evidence="2" type="ORF">B296_00055526</name>
</gene>
<protein>
    <submittedName>
        <fullName evidence="2">Uncharacterized protein</fullName>
    </submittedName>
</protein>
<dbReference type="Proteomes" id="UP000287651">
    <property type="component" value="Unassembled WGS sequence"/>
</dbReference>